<dbReference type="PANTHER" id="PTHR30629:SF2">
    <property type="entry name" value="PROPHAGE INTEGRASE INTS-RELATED"/>
    <property type="match status" value="1"/>
</dbReference>
<dbReference type="PROSITE" id="PS51900">
    <property type="entry name" value="CB"/>
    <property type="match status" value="1"/>
</dbReference>
<dbReference type="Pfam" id="PF00589">
    <property type="entry name" value="Phage_integrase"/>
    <property type="match status" value="1"/>
</dbReference>
<dbReference type="Pfam" id="PF13356">
    <property type="entry name" value="Arm-DNA-bind_3"/>
    <property type="match status" value="1"/>
</dbReference>
<organism evidence="8 9">
    <name type="scientific">Paraburkholderia acidicola</name>
    <dbReference type="NCBI Taxonomy" id="1912599"/>
    <lineage>
        <taxon>Bacteria</taxon>
        <taxon>Pseudomonadati</taxon>
        <taxon>Pseudomonadota</taxon>
        <taxon>Betaproteobacteria</taxon>
        <taxon>Burkholderiales</taxon>
        <taxon>Burkholderiaceae</taxon>
        <taxon>Paraburkholderia</taxon>
    </lineage>
</organism>
<evidence type="ECO:0000256" key="4">
    <source>
        <dbReference type="ARBA" id="ARBA00023172"/>
    </source>
</evidence>
<feature type="domain" description="Core-binding (CB)" evidence="7">
    <location>
        <begin position="102"/>
        <end position="183"/>
    </location>
</feature>
<dbReference type="PANTHER" id="PTHR30629">
    <property type="entry name" value="PROPHAGE INTEGRASE"/>
    <property type="match status" value="1"/>
</dbReference>
<dbReference type="InterPro" id="IPR044068">
    <property type="entry name" value="CB"/>
</dbReference>
<dbReference type="Proteomes" id="UP001469089">
    <property type="component" value="Unassembled WGS sequence"/>
</dbReference>
<dbReference type="CDD" id="cd00801">
    <property type="entry name" value="INT_P4_C"/>
    <property type="match status" value="1"/>
</dbReference>
<reference evidence="8 9" key="1">
    <citation type="journal article" date="2024" name="Chem. Sci.">
        <title>Discovery of a lagriamide polyketide by integrated genome mining, isotopic labeling, and untargeted metabolomics.</title>
        <authorList>
            <person name="Fergusson C.H."/>
            <person name="Saulog J."/>
            <person name="Paulo B.S."/>
            <person name="Wilson D.M."/>
            <person name="Liu D.Y."/>
            <person name="Morehouse N.J."/>
            <person name="Waterworth S."/>
            <person name="Barkei J."/>
            <person name="Gray C.A."/>
            <person name="Kwan J.C."/>
            <person name="Eustaquio A.S."/>
            <person name="Linington R.G."/>
        </authorList>
    </citation>
    <scope>NUCLEOTIDE SEQUENCE [LARGE SCALE GENOMIC DNA]</scope>
    <source>
        <strain evidence="8 9">RL17-338-BIF-B</strain>
    </source>
</reference>
<evidence type="ECO:0000256" key="2">
    <source>
        <dbReference type="ARBA" id="ARBA00022908"/>
    </source>
</evidence>
<accession>A0ABV1LGJ5</accession>
<evidence type="ECO:0000256" key="5">
    <source>
        <dbReference type="PROSITE-ProRule" id="PRU01248"/>
    </source>
</evidence>
<gene>
    <name evidence="8" type="ORF">N0A02_00305</name>
</gene>
<dbReference type="InterPro" id="IPR011010">
    <property type="entry name" value="DNA_brk_join_enz"/>
</dbReference>
<dbReference type="EMBL" id="JAOALG010000001">
    <property type="protein sequence ID" value="MEQ5837885.1"/>
    <property type="molecule type" value="Genomic_DNA"/>
</dbReference>
<dbReference type="SUPFAM" id="SSF56349">
    <property type="entry name" value="DNA breaking-rejoining enzymes"/>
    <property type="match status" value="1"/>
</dbReference>
<evidence type="ECO:0000313" key="8">
    <source>
        <dbReference type="EMBL" id="MEQ5837885.1"/>
    </source>
</evidence>
<proteinExistence type="inferred from homology"/>
<dbReference type="Pfam" id="PF22022">
    <property type="entry name" value="Phage_int_M"/>
    <property type="match status" value="1"/>
</dbReference>
<evidence type="ECO:0000256" key="1">
    <source>
        <dbReference type="ARBA" id="ARBA00008857"/>
    </source>
</evidence>
<keyword evidence="4" id="KW-0233">DNA recombination</keyword>
<keyword evidence="2" id="KW-0229">DNA integration</keyword>
<keyword evidence="9" id="KW-1185">Reference proteome</keyword>
<dbReference type="RefSeq" id="WP_349540804.1">
    <property type="nucleotide sequence ID" value="NZ_JAOALG010000001.1"/>
</dbReference>
<evidence type="ECO:0000256" key="3">
    <source>
        <dbReference type="ARBA" id="ARBA00023125"/>
    </source>
</evidence>
<keyword evidence="3 5" id="KW-0238">DNA-binding</keyword>
<dbReference type="InterPro" id="IPR010998">
    <property type="entry name" value="Integrase_recombinase_N"/>
</dbReference>
<dbReference type="InterPro" id="IPR025166">
    <property type="entry name" value="Integrase_DNA_bind_dom"/>
</dbReference>
<evidence type="ECO:0000259" key="7">
    <source>
        <dbReference type="PROSITE" id="PS51900"/>
    </source>
</evidence>
<evidence type="ECO:0000259" key="6">
    <source>
        <dbReference type="PROSITE" id="PS51898"/>
    </source>
</evidence>
<dbReference type="Gene3D" id="1.10.443.10">
    <property type="entry name" value="Intergrase catalytic core"/>
    <property type="match status" value="1"/>
</dbReference>
<dbReference type="InterPro" id="IPR013762">
    <property type="entry name" value="Integrase-like_cat_sf"/>
</dbReference>
<protein>
    <submittedName>
        <fullName evidence="8">Tyrosine-type recombinase/integrase</fullName>
    </submittedName>
</protein>
<dbReference type="Gene3D" id="3.30.160.390">
    <property type="entry name" value="Integrase, DNA-binding domain"/>
    <property type="match status" value="1"/>
</dbReference>
<dbReference type="Gene3D" id="1.10.150.130">
    <property type="match status" value="1"/>
</dbReference>
<dbReference type="InterPro" id="IPR050808">
    <property type="entry name" value="Phage_Integrase"/>
</dbReference>
<comment type="similarity">
    <text evidence="1">Belongs to the 'phage' integrase family.</text>
</comment>
<dbReference type="InterPro" id="IPR038488">
    <property type="entry name" value="Integrase_DNA-bd_sf"/>
</dbReference>
<dbReference type="InterPro" id="IPR053876">
    <property type="entry name" value="Phage_int_M"/>
</dbReference>
<dbReference type="PROSITE" id="PS51898">
    <property type="entry name" value="TYR_RECOMBINASE"/>
    <property type="match status" value="1"/>
</dbReference>
<name>A0ABV1LGJ5_9BURK</name>
<comment type="caution">
    <text evidence="8">The sequence shown here is derived from an EMBL/GenBank/DDBJ whole genome shotgun (WGS) entry which is preliminary data.</text>
</comment>
<feature type="domain" description="Tyr recombinase" evidence="6">
    <location>
        <begin position="214"/>
        <end position="387"/>
    </location>
</feature>
<sequence length="401" mass="45047">MAHAINKLSATQVNKLTKTGLYSDGGGLYLQITKGGVKSWLFRYMKSGKARGMGLGPLHTISLSEARSRALAVRKQLLDGVDPLDAKRSEHAMRRAVEAKSKTFDECAEAYIEAHRNGWKNVKHGDQWTNTLDTYASPHFGTLPVSAVDTTLVMKALEPIWATKTETASRVRGRIESVLDWATVRGYRSGENPARWKGHLDHLLPKRSKVQKVEHHAALPYADAPDFMTVLRGQEGTAAKALELLILTATRTNEVLGARWDEFNLDDKVWTIPTERMKAGKEHRVPLSKVALRIVIEMKESRQNDYVFAGQRENRPLSNMALLQLLKRMERGDLTAHGFRSTFRDWVGETTHYPREVAEAALAHLLKDKAEAAYARGDLFNKRAAMMRDWANYLAAAYPTT</sequence>
<evidence type="ECO:0000313" key="9">
    <source>
        <dbReference type="Proteomes" id="UP001469089"/>
    </source>
</evidence>
<dbReference type="InterPro" id="IPR002104">
    <property type="entry name" value="Integrase_catalytic"/>
</dbReference>